<feature type="transmembrane region" description="Helical" evidence="1">
    <location>
        <begin position="92"/>
        <end position="114"/>
    </location>
</feature>
<keyword evidence="1" id="KW-0812">Transmembrane</keyword>
<dbReference type="Proteomes" id="UP001500742">
    <property type="component" value="Unassembled WGS sequence"/>
</dbReference>
<protein>
    <recommendedName>
        <fullName evidence="4">SRPBCC family protein</fullName>
    </recommendedName>
</protein>
<reference evidence="3" key="1">
    <citation type="journal article" date="2019" name="Int. J. Syst. Evol. Microbiol.">
        <title>The Global Catalogue of Microorganisms (GCM) 10K type strain sequencing project: providing services to taxonomists for standard genome sequencing and annotation.</title>
        <authorList>
            <consortium name="The Broad Institute Genomics Platform"/>
            <consortium name="The Broad Institute Genome Sequencing Center for Infectious Disease"/>
            <person name="Wu L."/>
            <person name="Ma J."/>
        </authorList>
    </citation>
    <scope>NUCLEOTIDE SEQUENCE [LARGE SCALE GENOMIC DNA]</scope>
    <source>
        <strain evidence="3">JCM 16601</strain>
    </source>
</reference>
<accession>A0ABP7Q0U0</accession>
<sequence length="301" mass="34335">MNKPELAKFKGYVAANLVAFALIGLSKLIMADPNVFIYAEFVIIPMLMGVVYTWFMRKYVISTRALAWASCVNCFIAIVLSAAFLREGIICLFIVSPLLLCFVLLGGLLGRYIFRRNNNTLNVSLVSLMLLAFVADSLSGHHYENEVTDTITINAPPAEVWKHVVAYRRNTSPSKYWLFKAGMPSPVESTAEGYYLGAKRKCIFSNGYVFDEKIVTYDENKNLTFDITHQPLDPEIMGHIDILRGQFLLKDNGNNTTTLIGNSWYRLYVFPVWYYDIWAQSITRNVHLRVMEHIKQLSETK</sequence>
<dbReference type="Gene3D" id="3.30.530.20">
    <property type="match status" value="1"/>
</dbReference>
<dbReference type="RefSeq" id="WP_259087758.1">
    <property type="nucleotide sequence ID" value="NZ_BAAAZC010000019.1"/>
</dbReference>
<evidence type="ECO:0000313" key="3">
    <source>
        <dbReference type="Proteomes" id="UP001500742"/>
    </source>
</evidence>
<comment type="caution">
    <text evidence="2">The sequence shown here is derived from an EMBL/GenBank/DDBJ whole genome shotgun (WGS) entry which is preliminary data.</text>
</comment>
<feature type="transmembrane region" description="Helical" evidence="1">
    <location>
        <begin position="36"/>
        <end position="55"/>
    </location>
</feature>
<feature type="transmembrane region" description="Helical" evidence="1">
    <location>
        <begin position="12"/>
        <end position="30"/>
    </location>
</feature>
<gene>
    <name evidence="2" type="ORF">GCM10022210_26290</name>
</gene>
<name>A0ABP7Q0U0_9SPHI</name>
<feature type="transmembrane region" description="Helical" evidence="1">
    <location>
        <begin position="67"/>
        <end position="86"/>
    </location>
</feature>
<proteinExistence type="predicted"/>
<keyword evidence="3" id="KW-1185">Reference proteome</keyword>
<evidence type="ECO:0008006" key="4">
    <source>
        <dbReference type="Google" id="ProtNLM"/>
    </source>
</evidence>
<dbReference type="InterPro" id="IPR023393">
    <property type="entry name" value="START-like_dom_sf"/>
</dbReference>
<evidence type="ECO:0000313" key="2">
    <source>
        <dbReference type="EMBL" id="GAA3974665.1"/>
    </source>
</evidence>
<dbReference type="EMBL" id="BAAAZC010000019">
    <property type="protein sequence ID" value="GAA3974665.1"/>
    <property type="molecule type" value="Genomic_DNA"/>
</dbReference>
<evidence type="ECO:0000256" key="1">
    <source>
        <dbReference type="SAM" id="Phobius"/>
    </source>
</evidence>
<keyword evidence="1" id="KW-0472">Membrane</keyword>
<dbReference type="SUPFAM" id="SSF55961">
    <property type="entry name" value="Bet v1-like"/>
    <property type="match status" value="1"/>
</dbReference>
<keyword evidence="1" id="KW-1133">Transmembrane helix</keyword>
<organism evidence="2 3">
    <name type="scientific">Mucilaginibacter dorajii</name>
    <dbReference type="NCBI Taxonomy" id="692994"/>
    <lineage>
        <taxon>Bacteria</taxon>
        <taxon>Pseudomonadati</taxon>
        <taxon>Bacteroidota</taxon>
        <taxon>Sphingobacteriia</taxon>
        <taxon>Sphingobacteriales</taxon>
        <taxon>Sphingobacteriaceae</taxon>
        <taxon>Mucilaginibacter</taxon>
    </lineage>
</organism>